<dbReference type="InterPro" id="IPR052162">
    <property type="entry name" value="Sensor_kinase/Photoreceptor"/>
</dbReference>
<dbReference type="Gene3D" id="1.10.287.130">
    <property type="match status" value="1"/>
</dbReference>
<name>A0ABR9UQ05_9CHRO</name>
<dbReference type="InterPro" id="IPR004358">
    <property type="entry name" value="Sig_transdc_His_kin-like_C"/>
</dbReference>
<dbReference type="InterPro" id="IPR013655">
    <property type="entry name" value="PAS_fold_3"/>
</dbReference>
<dbReference type="PROSITE" id="PS50112">
    <property type="entry name" value="PAS"/>
    <property type="match status" value="2"/>
</dbReference>
<dbReference type="NCBIfam" id="TIGR00229">
    <property type="entry name" value="sensory_box"/>
    <property type="match status" value="3"/>
</dbReference>
<keyword evidence="5" id="KW-0418">Kinase</keyword>
<dbReference type="Pfam" id="PF02518">
    <property type="entry name" value="HATPase_c"/>
    <property type="match status" value="1"/>
</dbReference>
<feature type="domain" description="PAS" evidence="8">
    <location>
        <begin position="351"/>
        <end position="408"/>
    </location>
</feature>
<accession>A0ABR9UQ05</accession>
<evidence type="ECO:0000256" key="1">
    <source>
        <dbReference type="ARBA" id="ARBA00000085"/>
    </source>
</evidence>
<dbReference type="InterPro" id="IPR036890">
    <property type="entry name" value="HATPase_C_sf"/>
</dbReference>
<dbReference type="SMART" id="SM00387">
    <property type="entry name" value="HATPase_c"/>
    <property type="match status" value="1"/>
</dbReference>
<dbReference type="InterPro" id="IPR001610">
    <property type="entry name" value="PAC"/>
</dbReference>
<feature type="domain" description="PAS" evidence="8">
    <location>
        <begin position="225"/>
        <end position="295"/>
    </location>
</feature>
<evidence type="ECO:0000256" key="3">
    <source>
        <dbReference type="ARBA" id="ARBA00022553"/>
    </source>
</evidence>
<dbReference type="InterPro" id="IPR003594">
    <property type="entry name" value="HATPase_dom"/>
</dbReference>
<dbReference type="CDD" id="cd00082">
    <property type="entry name" value="HisKA"/>
    <property type="match status" value="1"/>
</dbReference>
<keyword evidence="6" id="KW-0902">Two-component regulatory system</keyword>
<dbReference type="SUPFAM" id="SSF55874">
    <property type="entry name" value="ATPase domain of HSP90 chaperone/DNA topoisomerase II/histidine kinase"/>
    <property type="match status" value="1"/>
</dbReference>
<protein>
    <recommendedName>
        <fullName evidence="2">histidine kinase</fullName>
        <ecNumber evidence="2">2.7.13.3</ecNumber>
    </recommendedName>
</protein>
<dbReference type="SUPFAM" id="SSF47384">
    <property type="entry name" value="Homodimeric domain of signal transducing histidine kinase"/>
    <property type="match status" value="1"/>
</dbReference>
<dbReference type="InterPro" id="IPR000700">
    <property type="entry name" value="PAS-assoc_C"/>
</dbReference>
<dbReference type="PANTHER" id="PTHR43304:SF1">
    <property type="entry name" value="PAC DOMAIN-CONTAINING PROTEIN"/>
    <property type="match status" value="1"/>
</dbReference>
<dbReference type="InterPro" id="IPR000014">
    <property type="entry name" value="PAS"/>
</dbReference>
<dbReference type="InterPro" id="IPR035965">
    <property type="entry name" value="PAS-like_dom_sf"/>
</dbReference>
<dbReference type="SUPFAM" id="SSF55785">
    <property type="entry name" value="PYP-like sensor domain (PAS domain)"/>
    <property type="match status" value="4"/>
</dbReference>
<evidence type="ECO:0000259" key="9">
    <source>
        <dbReference type="PROSITE" id="PS50113"/>
    </source>
</evidence>
<reference evidence="10 11" key="1">
    <citation type="submission" date="2020-10" db="EMBL/GenBank/DDBJ databases">
        <authorList>
            <person name="Castelo-Branco R."/>
            <person name="Eusebio N."/>
            <person name="Adriana R."/>
            <person name="Vieira A."/>
            <person name="Brugerolle De Fraissinette N."/>
            <person name="Rezende De Castro R."/>
            <person name="Schneider M.P."/>
            <person name="Vasconcelos V."/>
            <person name="Leao P.N."/>
        </authorList>
    </citation>
    <scope>NUCLEOTIDE SEQUENCE [LARGE SCALE GENOMIC DNA]</scope>
    <source>
        <strain evidence="10 11">LEGE 06123</strain>
    </source>
</reference>
<dbReference type="Gene3D" id="3.30.450.20">
    <property type="entry name" value="PAS domain"/>
    <property type="match status" value="4"/>
</dbReference>
<keyword evidence="11" id="KW-1185">Reference proteome</keyword>
<dbReference type="RefSeq" id="WP_193931559.1">
    <property type="nucleotide sequence ID" value="NZ_CAWPMZ010000034.1"/>
</dbReference>
<feature type="domain" description="Histidine kinase" evidence="7">
    <location>
        <begin position="508"/>
        <end position="717"/>
    </location>
</feature>
<feature type="domain" description="PAC" evidence="9">
    <location>
        <begin position="298"/>
        <end position="350"/>
    </location>
</feature>
<evidence type="ECO:0000256" key="2">
    <source>
        <dbReference type="ARBA" id="ARBA00012438"/>
    </source>
</evidence>
<proteinExistence type="predicted"/>
<evidence type="ECO:0000313" key="10">
    <source>
        <dbReference type="EMBL" id="MBE9190365.1"/>
    </source>
</evidence>
<dbReference type="PRINTS" id="PR00344">
    <property type="entry name" value="BCTRLSENSOR"/>
</dbReference>
<dbReference type="EMBL" id="JADEWN010000016">
    <property type="protein sequence ID" value="MBE9190365.1"/>
    <property type="molecule type" value="Genomic_DNA"/>
</dbReference>
<keyword evidence="4" id="KW-0808">Transferase</keyword>
<dbReference type="InterPro" id="IPR005467">
    <property type="entry name" value="His_kinase_dom"/>
</dbReference>
<dbReference type="SMART" id="SM00091">
    <property type="entry name" value="PAS"/>
    <property type="match status" value="3"/>
</dbReference>
<sequence length="717" mass="82471">MDTRQEDSDKLGAKDQLWGFVKALHPEDQHRITQRTSAIAQGQPYEIKYRLLAADGHYHWFSEQGTPVIAAGQIQDWIVSCTPVDKENGLEEPLKALQESEQRYRSLVIATSQIVWTTDAGGKVDDMPAWRAYTGQTVAEVQGWSWISAVHPEDRDRTAQTWNSAVQHKTLYDTEYRIRGADGNYRYFWARGVPVIAEDGSIREWVGICADIHERKQVEEELKKSEKRYRDLANAMPLIVWTAQPDGTIDYYNQWWFDYTGLTPEQNTGSQWQAIIHPDDLPECLHRWHHAVSTGTFYEIEYRFRRKDGVYRWHLGRALPVRDTNEQILSWVGTATDIDDRKRFEEALTESEARFRSMADNAPVMIWVSGTDTQCNWFNQPWLEFTGRKMEEEVGDGWVQRVHPEDKEPCLNIYLKAFATRQRFEMEYRFQRADGEYRWLVDTGVPRFTPSGDFTGYIGSCIDITERKSNEEALRHRAEELTYLTKMLATTNTALEKRNQELDQFAYVASHDLKAPLRAIANLSQWIEDDIAEQLSAENRRQMELLRGRVHRLEALIDGLLQYSRVGRIATPTEFVSVKNLLNEVLIMLAPPPEFTIAIAKDLPALRTQKMPLFQVFSNLISNAIKHHDRLDGNIAISATDRGDFYEFTVADDGPGIAAVYHEKVFGIFQTLEARDKVENTGVGLAIVKKIVESQGGRIYLASQEGQGATFRFTWSK</sequence>
<keyword evidence="3" id="KW-0597">Phosphoprotein</keyword>
<dbReference type="SMART" id="SM00388">
    <property type="entry name" value="HisKA"/>
    <property type="match status" value="1"/>
</dbReference>
<dbReference type="SMART" id="SM00086">
    <property type="entry name" value="PAC"/>
    <property type="match status" value="4"/>
</dbReference>
<dbReference type="PROSITE" id="PS50113">
    <property type="entry name" value="PAC"/>
    <property type="match status" value="3"/>
</dbReference>
<evidence type="ECO:0000259" key="8">
    <source>
        <dbReference type="PROSITE" id="PS50112"/>
    </source>
</evidence>
<dbReference type="InterPro" id="IPR036097">
    <property type="entry name" value="HisK_dim/P_sf"/>
</dbReference>
<comment type="caution">
    <text evidence="10">The sequence shown here is derived from an EMBL/GenBank/DDBJ whole genome shotgun (WGS) entry which is preliminary data.</text>
</comment>
<evidence type="ECO:0000256" key="6">
    <source>
        <dbReference type="ARBA" id="ARBA00023012"/>
    </source>
</evidence>
<dbReference type="Pfam" id="PF08447">
    <property type="entry name" value="PAS_3"/>
    <property type="match status" value="4"/>
</dbReference>
<dbReference type="InterPro" id="IPR003661">
    <property type="entry name" value="HisK_dim/P_dom"/>
</dbReference>
<feature type="domain" description="PAC" evidence="9">
    <location>
        <begin position="424"/>
        <end position="476"/>
    </location>
</feature>
<dbReference type="PANTHER" id="PTHR43304">
    <property type="entry name" value="PHYTOCHROME-LIKE PROTEIN CPH1"/>
    <property type="match status" value="1"/>
</dbReference>
<dbReference type="Pfam" id="PF00512">
    <property type="entry name" value="HisKA"/>
    <property type="match status" value="1"/>
</dbReference>
<dbReference type="Gene3D" id="3.30.565.10">
    <property type="entry name" value="Histidine kinase-like ATPase, C-terminal domain"/>
    <property type="match status" value="1"/>
</dbReference>
<dbReference type="CDD" id="cd00130">
    <property type="entry name" value="PAS"/>
    <property type="match status" value="3"/>
</dbReference>
<organism evidence="10 11">
    <name type="scientific">Gloeocapsopsis crepidinum LEGE 06123</name>
    <dbReference type="NCBI Taxonomy" id="588587"/>
    <lineage>
        <taxon>Bacteria</taxon>
        <taxon>Bacillati</taxon>
        <taxon>Cyanobacteriota</taxon>
        <taxon>Cyanophyceae</taxon>
        <taxon>Oscillatoriophycideae</taxon>
        <taxon>Chroococcales</taxon>
        <taxon>Chroococcaceae</taxon>
        <taxon>Gloeocapsopsis</taxon>
    </lineage>
</organism>
<evidence type="ECO:0000259" key="7">
    <source>
        <dbReference type="PROSITE" id="PS50109"/>
    </source>
</evidence>
<evidence type="ECO:0000256" key="5">
    <source>
        <dbReference type="ARBA" id="ARBA00022777"/>
    </source>
</evidence>
<dbReference type="EC" id="2.7.13.3" evidence="2"/>
<gene>
    <name evidence="10" type="ORF">IQ230_08335</name>
</gene>
<evidence type="ECO:0000313" key="11">
    <source>
        <dbReference type="Proteomes" id="UP000651156"/>
    </source>
</evidence>
<comment type="catalytic activity">
    <reaction evidence="1">
        <text>ATP + protein L-histidine = ADP + protein N-phospho-L-histidine.</text>
        <dbReference type="EC" id="2.7.13.3"/>
    </reaction>
</comment>
<dbReference type="Proteomes" id="UP000651156">
    <property type="component" value="Unassembled WGS sequence"/>
</dbReference>
<feature type="domain" description="PAC" evidence="9">
    <location>
        <begin position="172"/>
        <end position="224"/>
    </location>
</feature>
<dbReference type="PROSITE" id="PS50109">
    <property type="entry name" value="HIS_KIN"/>
    <property type="match status" value="1"/>
</dbReference>
<evidence type="ECO:0000256" key="4">
    <source>
        <dbReference type="ARBA" id="ARBA00022679"/>
    </source>
</evidence>